<dbReference type="Pfam" id="PF16154">
    <property type="entry name" value="DUF4862"/>
    <property type="match status" value="1"/>
</dbReference>
<dbReference type="EMBL" id="JAHBAY010000017">
    <property type="protein sequence ID" value="MBT0773519.1"/>
    <property type="molecule type" value="Genomic_DNA"/>
</dbReference>
<evidence type="ECO:0000313" key="1">
    <source>
        <dbReference type="EMBL" id="MBT0773519.1"/>
    </source>
</evidence>
<keyword evidence="2" id="KW-1185">Reference proteome</keyword>
<organism evidence="1 2">
    <name type="scientific">Kineosporia corallincola</name>
    <dbReference type="NCBI Taxonomy" id="2835133"/>
    <lineage>
        <taxon>Bacteria</taxon>
        <taxon>Bacillati</taxon>
        <taxon>Actinomycetota</taxon>
        <taxon>Actinomycetes</taxon>
        <taxon>Kineosporiales</taxon>
        <taxon>Kineosporiaceae</taxon>
        <taxon>Kineosporia</taxon>
    </lineage>
</organism>
<accession>A0ABS5TRU0</accession>
<dbReference type="InterPro" id="IPR032344">
    <property type="entry name" value="DUF4862"/>
</dbReference>
<protein>
    <submittedName>
        <fullName evidence="1">DUF4862 family protein</fullName>
    </submittedName>
</protein>
<name>A0ABS5TRU0_9ACTN</name>
<gene>
    <name evidence="1" type="ORF">KIH74_31520</name>
</gene>
<dbReference type="RefSeq" id="WP_214160060.1">
    <property type="nucleotide sequence ID" value="NZ_JAHBAY010000017.1"/>
</dbReference>
<reference evidence="1 2" key="1">
    <citation type="submission" date="2021-05" db="EMBL/GenBank/DDBJ databases">
        <title>Kineosporia and Streptomyces sp. nov. two new marine actinobacteria isolated from Coral.</title>
        <authorList>
            <person name="Buangrab K."/>
            <person name="Sutthacheep M."/>
            <person name="Yeemin T."/>
            <person name="Harunari E."/>
            <person name="Igarashi Y."/>
            <person name="Kanchanasin P."/>
            <person name="Tanasupawat S."/>
            <person name="Phongsopitanun W."/>
        </authorList>
    </citation>
    <scope>NUCLEOTIDE SEQUENCE [LARGE SCALE GENOMIC DNA]</scope>
    <source>
        <strain evidence="1 2">J2-2</strain>
    </source>
</reference>
<dbReference type="Gene3D" id="3.20.20.150">
    <property type="entry name" value="Divalent-metal-dependent TIM barrel enzymes"/>
    <property type="match status" value="1"/>
</dbReference>
<proteinExistence type="predicted"/>
<dbReference type="InterPro" id="IPR036237">
    <property type="entry name" value="Xyl_isomerase-like_sf"/>
</dbReference>
<evidence type="ECO:0000313" key="2">
    <source>
        <dbReference type="Proteomes" id="UP001197247"/>
    </source>
</evidence>
<dbReference type="SUPFAM" id="SSF51658">
    <property type="entry name" value="Xylose isomerase-like"/>
    <property type="match status" value="1"/>
</dbReference>
<comment type="caution">
    <text evidence="1">The sequence shown here is derived from an EMBL/GenBank/DDBJ whole genome shotgun (WGS) entry which is preliminary data.</text>
</comment>
<sequence>MTSLDGLFLAAYITAPTDPEGEDAFFDAVAELGLGGLEFALSPAGTRTLEAAWIRQHVRPDWDLVVSLVPSMMLALGRNPAYGLASGDEAQRREALSDVARARDLARTLADEYGTRRVAAIEVHSGPGPRGGSRSAFERSLAEILDWDLAGAELLVEHCDAYVPGQSPAKGFFGLPDEIAAVQSFGLPPDVLGMSLNWGRSAIEGHGPDLPLEHIAAVTGAGLLRAYIFSGATGEDTAWGPAWTDMHIPSHGTDPALAASAASLLGPNEIADTLKALADVPRIGLKTAARPRDADVATHIAVVTATLTQIARARATV</sequence>
<dbReference type="Proteomes" id="UP001197247">
    <property type="component" value="Unassembled WGS sequence"/>
</dbReference>